<feature type="compositionally biased region" description="Polar residues" evidence="1">
    <location>
        <begin position="1090"/>
        <end position="1099"/>
    </location>
</feature>
<feature type="region of interest" description="Disordered" evidence="1">
    <location>
        <begin position="457"/>
        <end position="541"/>
    </location>
</feature>
<feature type="compositionally biased region" description="Basic and acidic residues" evidence="1">
    <location>
        <begin position="905"/>
        <end position="927"/>
    </location>
</feature>
<feature type="region of interest" description="Disordered" evidence="1">
    <location>
        <begin position="318"/>
        <end position="394"/>
    </location>
</feature>
<feature type="compositionally biased region" description="Polar residues" evidence="1">
    <location>
        <begin position="823"/>
        <end position="837"/>
    </location>
</feature>
<feature type="region of interest" description="Disordered" evidence="1">
    <location>
        <begin position="1"/>
        <end position="139"/>
    </location>
</feature>
<feature type="compositionally biased region" description="Basic and acidic residues" evidence="1">
    <location>
        <begin position="65"/>
        <end position="79"/>
    </location>
</feature>
<feature type="region of interest" description="Disordered" evidence="1">
    <location>
        <begin position="562"/>
        <end position="595"/>
    </location>
</feature>
<feature type="region of interest" description="Disordered" evidence="1">
    <location>
        <begin position="420"/>
        <end position="440"/>
    </location>
</feature>
<reference evidence="2 3" key="1">
    <citation type="submission" date="2017-09" db="EMBL/GenBank/DDBJ databases">
        <title>Genome sequencing of Besnoitia besnoiti strain Bb-Ger1.</title>
        <authorList>
            <person name="Schares G."/>
            <person name="Venepally P."/>
            <person name="Lorenzi H.A."/>
        </authorList>
    </citation>
    <scope>NUCLEOTIDE SEQUENCE [LARGE SCALE GENOMIC DNA]</scope>
    <source>
        <strain evidence="2 3">Bb-Ger1</strain>
    </source>
</reference>
<sequence>MALVHPDAAAAGSTVCQRGAVSDRPQSPERLQPLPHACKSSVPRAASKADSRLSLQQRACDAEEDRGAVTKEPASRESESTGESFEEPHHIDVSWYSSPSHQPHFSEPRASHLGGESAVQPPAICLTMPPPRSSCPSRSSEAWLSYVPAESFVRQGSPSMCLLPASGDGEGVSAAVRVSAGGGGAPCTSRGSDSRGWDSPFSTALPEEKGVAEQMSVGTSVSSSHLAAEQGEATTMSPWGLSGGSSQTRGLPDDRGDTLTPGWVAELAAEAGHASLATRSAAVVVHKQEEELESPWAHIARESNRPFAPVTGHYVEGFTSSSSGSSTSVSPSPLHRSPARRRARDLVPGGLIFGEDLSVSGSPSRRRGRRRWGEEERGVADEATSVSSSSVEGDAEEFDTGLFGMAAGRQFMQLSRALLGGTRQRQSDGSSNLHSEDEAERIRQHCQLQEMRIRALAVGAGRASPRRRAPSGGGDGGEVPRSHDRLAGSKERGGDLLLEEGEGEDSYGGEQSDEERLHAASVAATCSSSAPGGEGGSLYVGGKGMSTRAGAGEAREFAEDFRRGRSVARRSPRRTGRRANRERRKHLKQLASGGAQSSLAGLRLLTDGTLLAALLFGEDERMTMKEFNSDDNDTTSWPERSHASALGAAAEPERKGHLGTATTRRSGQQRLAPSRGPDHVSRQNSGHGEGGSCSEGVAREGQLRSSSSPSHGRGSSTERRRRSERAGGRDSAGTCVHQDAPRLLRQGEPACLRSGSDDCRPDSQVRGAEARRGAEDSWRGGQQAFSSSEESSSFNEVAPEVTRGPATGAQAVRGGRRRRRQQPNKPVSGSATASARESTMFMAFFDPFTRPEGAPRASTSGSPSSNIRSSQTVTSVSTDRSGAEGEFELEPARRSDQGLGSPQKTKRDARLHADDGIRQTASRRDGAETFSPDGGQVGNGEQAPGGMGCDDLPSSHPVAGGCKATQRKPDNLRERADFCRGAGAVSELGAGQPSAAAYRRIAEDEDDEGHSFLSHRPSLSGATTCSSSKRRPSDGFEGMLTHLSRRSSPSSELQNDGAAGFQSPPTFTGKDSDRGAPFASATTQDERSSLEPTRNSPQWQVEHLDGGSRNGERRLGGKRAEKGGSAGVSADTPDTNEASRTPVGFWRTRREPQHHSLCREAGMDVGGGAGVPASWRREKCETGEAFVANREEPEGQREGESCDCYPPAKQGGGGGNVQKDSDKKTTEGVSEEGSFYSLKALTAFFNASGPNSSTPLFPAEEEVVEPMRVNSHAGHDGGGWELDECGDLQKGIQSKVTRVDADDPIDGEASAATTFWSSLSSMYDSWGFSGAS</sequence>
<feature type="compositionally biased region" description="Low complexity" evidence="1">
    <location>
        <begin position="519"/>
        <end position="530"/>
    </location>
</feature>
<feature type="compositionally biased region" description="Polar residues" evidence="1">
    <location>
        <begin position="660"/>
        <end position="671"/>
    </location>
</feature>
<feature type="compositionally biased region" description="Basic and acidic residues" evidence="1">
    <location>
        <begin position="478"/>
        <end position="494"/>
    </location>
</feature>
<gene>
    <name evidence="2" type="ORF">BESB_047600</name>
</gene>
<protein>
    <submittedName>
        <fullName evidence="2">Uncharacterized protein</fullName>
    </submittedName>
</protein>
<evidence type="ECO:0000256" key="1">
    <source>
        <dbReference type="SAM" id="MobiDB-lite"/>
    </source>
</evidence>
<feature type="compositionally biased region" description="Basic and acidic residues" evidence="1">
    <location>
        <begin position="1102"/>
        <end position="1122"/>
    </location>
</feature>
<feature type="compositionally biased region" description="Polar residues" evidence="1">
    <location>
        <begin position="423"/>
        <end position="433"/>
    </location>
</feature>
<feature type="region of interest" description="Disordered" evidence="1">
    <location>
        <begin position="626"/>
        <end position="1229"/>
    </location>
</feature>
<feature type="region of interest" description="Disordered" evidence="1">
    <location>
        <begin position="180"/>
        <end position="252"/>
    </location>
</feature>
<proteinExistence type="predicted"/>
<feature type="compositionally biased region" description="Low complexity" evidence="1">
    <location>
        <begin position="704"/>
        <end position="715"/>
    </location>
</feature>
<feature type="compositionally biased region" description="Basic residues" evidence="1">
    <location>
        <begin position="564"/>
        <end position="588"/>
    </location>
</feature>
<dbReference type="OrthoDB" id="332580at2759"/>
<feature type="compositionally biased region" description="Basic and acidic residues" evidence="1">
    <location>
        <begin position="755"/>
        <end position="778"/>
    </location>
</feature>
<name>A0A2A9MDI8_BESBE</name>
<evidence type="ECO:0000313" key="2">
    <source>
        <dbReference type="EMBL" id="PFH36568.1"/>
    </source>
</evidence>
<dbReference type="VEuPathDB" id="ToxoDB:BESB_047600"/>
<dbReference type="KEGG" id="bbes:BESB_047600"/>
<comment type="caution">
    <text evidence="2">The sequence shown here is derived from an EMBL/GenBank/DDBJ whole genome shotgun (WGS) entry which is preliminary data.</text>
</comment>
<dbReference type="RefSeq" id="XP_029220577.1">
    <property type="nucleotide sequence ID" value="XM_029363211.1"/>
</dbReference>
<feature type="compositionally biased region" description="Basic and acidic residues" evidence="1">
    <location>
        <begin position="1148"/>
        <end position="1162"/>
    </location>
</feature>
<keyword evidence="3" id="KW-1185">Reference proteome</keyword>
<organism evidence="2 3">
    <name type="scientific">Besnoitia besnoiti</name>
    <name type="common">Apicomplexan protozoan</name>
    <dbReference type="NCBI Taxonomy" id="94643"/>
    <lineage>
        <taxon>Eukaryota</taxon>
        <taxon>Sar</taxon>
        <taxon>Alveolata</taxon>
        <taxon>Apicomplexa</taxon>
        <taxon>Conoidasida</taxon>
        <taxon>Coccidia</taxon>
        <taxon>Eucoccidiorida</taxon>
        <taxon>Eimeriorina</taxon>
        <taxon>Sarcocystidae</taxon>
        <taxon>Besnoitia</taxon>
    </lineage>
</organism>
<accession>A0A2A9MDI8</accession>
<dbReference type="GeneID" id="40309690"/>
<feature type="compositionally biased region" description="Polar residues" evidence="1">
    <location>
        <begin position="216"/>
        <end position="225"/>
    </location>
</feature>
<dbReference type="Proteomes" id="UP000224006">
    <property type="component" value="Chromosome III"/>
</dbReference>
<feature type="compositionally biased region" description="Gly residues" evidence="1">
    <location>
        <begin position="532"/>
        <end position="541"/>
    </location>
</feature>
<dbReference type="EMBL" id="NWUJ01000003">
    <property type="protein sequence ID" value="PFH36568.1"/>
    <property type="molecule type" value="Genomic_DNA"/>
</dbReference>
<feature type="compositionally biased region" description="Polar residues" evidence="1">
    <location>
        <begin position="857"/>
        <end position="880"/>
    </location>
</feature>
<feature type="compositionally biased region" description="Basic and acidic residues" evidence="1">
    <location>
        <begin position="1189"/>
        <end position="1200"/>
    </location>
</feature>
<feature type="compositionally biased region" description="Basic and acidic residues" evidence="1">
    <location>
        <begin position="967"/>
        <end position="978"/>
    </location>
</feature>
<feature type="compositionally biased region" description="Gly residues" evidence="1">
    <location>
        <begin position="935"/>
        <end position="948"/>
    </location>
</feature>
<evidence type="ECO:0000313" key="3">
    <source>
        <dbReference type="Proteomes" id="UP000224006"/>
    </source>
</evidence>
<dbReference type="STRING" id="94643.A0A2A9MDI8"/>
<feature type="compositionally biased region" description="Low complexity" evidence="1">
    <location>
        <begin position="319"/>
        <end position="333"/>
    </location>
</feature>
<feature type="compositionally biased region" description="Acidic residues" evidence="1">
    <location>
        <begin position="497"/>
        <end position="513"/>
    </location>
</feature>
<feature type="compositionally biased region" description="Basic and acidic residues" evidence="1">
    <location>
        <begin position="371"/>
        <end position="380"/>
    </location>
</feature>